<evidence type="ECO:0000313" key="3">
    <source>
        <dbReference type="Proteomes" id="UP001060336"/>
    </source>
</evidence>
<dbReference type="GO" id="GO:0016747">
    <property type="term" value="F:acyltransferase activity, transferring groups other than amino-acyl groups"/>
    <property type="evidence" value="ECO:0007669"/>
    <property type="project" value="InterPro"/>
</dbReference>
<dbReference type="RefSeq" id="WP_257771396.1">
    <property type="nucleotide sequence ID" value="NZ_CP102480.1"/>
</dbReference>
<dbReference type="Pfam" id="PF13302">
    <property type="entry name" value="Acetyltransf_3"/>
    <property type="match status" value="1"/>
</dbReference>
<protein>
    <submittedName>
        <fullName evidence="2">GNAT family N-acetyltransferase</fullName>
    </submittedName>
</protein>
<dbReference type="KEGG" id="naci:NUH88_08525"/>
<accession>A0A9J7AZQ7</accession>
<dbReference type="InterPro" id="IPR016181">
    <property type="entry name" value="Acyl_CoA_acyltransferase"/>
</dbReference>
<organism evidence="2 3">
    <name type="scientific">Nisaea acidiphila</name>
    <dbReference type="NCBI Taxonomy" id="1862145"/>
    <lineage>
        <taxon>Bacteria</taxon>
        <taxon>Pseudomonadati</taxon>
        <taxon>Pseudomonadota</taxon>
        <taxon>Alphaproteobacteria</taxon>
        <taxon>Rhodospirillales</taxon>
        <taxon>Thalassobaculaceae</taxon>
        <taxon>Nisaea</taxon>
    </lineage>
</organism>
<evidence type="ECO:0000313" key="2">
    <source>
        <dbReference type="EMBL" id="UUX51732.1"/>
    </source>
</evidence>
<dbReference type="PROSITE" id="PS51186">
    <property type="entry name" value="GNAT"/>
    <property type="match status" value="1"/>
</dbReference>
<dbReference type="InterPro" id="IPR000182">
    <property type="entry name" value="GNAT_dom"/>
</dbReference>
<dbReference type="Gene3D" id="3.40.630.30">
    <property type="match status" value="1"/>
</dbReference>
<sequence>MSEQIKTRRLRLKSWEQGHFAPFAEMHADEEVMADLGGALDLAASHSKFERYREALRQHGISRWAVEDLEGRFIGYAGVMPRLSPGHPLGAHYEVGWRLVRRAWGHGYATESARAALDDANNRLGITGIISYTGAENVRSQSVMRKLGLVRRSSLDFVQQAPGGGTWHGLVWSVDNPKCGG</sequence>
<name>A0A9J7AZQ7_9PROT</name>
<dbReference type="Proteomes" id="UP001060336">
    <property type="component" value="Chromosome"/>
</dbReference>
<dbReference type="AlphaFoldDB" id="A0A9J7AZQ7"/>
<feature type="domain" description="N-acetyltransferase" evidence="1">
    <location>
        <begin position="10"/>
        <end position="177"/>
    </location>
</feature>
<dbReference type="PANTHER" id="PTHR43792:SF1">
    <property type="entry name" value="N-ACETYLTRANSFERASE DOMAIN-CONTAINING PROTEIN"/>
    <property type="match status" value="1"/>
</dbReference>
<keyword evidence="3" id="KW-1185">Reference proteome</keyword>
<dbReference type="PANTHER" id="PTHR43792">
    <property type="entry name" value="GNAT FAMILY, PUTATIVE (AFU_ORTHOLOGUE AFUA_3G00765)-RELATED-RELATED"/>
    <property type="match status" value="1"/>
</dbReference>
<evidence type="ECO:0000259" key="1">
    <source>
        <dbReference type="PROSITE" id="PS51186"/>
    </source>
</evidence>
<dbReference type="SUPFAM" id="SSF55729">
    <property type="entry name" value="Acyl-CoA N-acyltransferases (Nat)"/>
    <property type="match status" value="1"/>
</dbReference>
<proteinExistence type="predicted"/>
<dbReference type="EMBL" id="CP102480">
    <property type="protein sequence ID" value="UUX51732.1"/>
    <property type="molecule type" value="Genomic_DNA"/>
</dbReference>
<gene>
    <name evidence="2" type="ORF">NUH88_08525</name>
</gene>
<reference evidence="2" key="1">
    <citation type="submission" date="2022-08" db="EMBL/GenBank/DDBJ databases">
        <title>Nisaea acidiphila sp. nov., isolated from a marine algal debris and emended description of the genus Nisaea Urios et al. 2008.</title>
        <authorList>
            <person name="Kwon K."/>
        </authorList>
    </citation>
    <scope>NUCLEOTIDE SEQUENCE</scope>
    <source>
        <strain evidence="2">MEBiC11861</strain>
    </source>
</reference>
<dbReference type="InterPro" id="IPR051531">
    <property type="entry name" value="N-acetyltransferase"/>
</dbReference>